<dbReference type="PANTHER" id="PTHR48081:SF8">
    <property type="entry name" value="ALPHA_BETA HYDROLASE FOLD-3 DOMAIN-CONTAINING PROTEIN-RELATED"/>
    <property type="match status" value="1"/>
</dbReference>
<keyword evidence="6" id="KW-1185">Reference proteome</keyword>
<name>C8VA14_EMENI</name>
<dbReference type="OrthoDB" id="2152029at2759"/>
<dbReference type="InterPro" id="IPR033140">
    <property type="entry name" value="Lipase_GDXG_put_SER_AS"/>
</dbReference>
<dbReference type="VEuPathDB" id="FungiDB:AN11108"/>
<dbReference type="Gene3D" id="3.40.50.1820">
    <property type="entry name" value="alpha/beta hydrolase"/>
    <property type="match status" value="1"/>
</dbReference>
<dbReference type="InterPro" id="IPR013094">
    <property type="entry name" value="AB_hydrolase_3"/>
</dbReference>
<evidence type="ECO:0000256" key="1">
    <source>
        <dbReference type="ARBA" id="ARBA00010515"/>
    </source>
</evidence>
<dbReference type="GO" id="GO:0016787">
    <property type="term" value="F:hydrolase activity"/>
    <property type="evidence" value="ECO:0007669"/>
    <property type="project" value="UniProtKB-KW"/>
</dbReference>
<dbReference type="PROSITE" id="PS01174">
    <property type="entry name" value="LIPASE_GDXG_SER"/>
    <property type="match status" value="1"/>
</dbReference>
<evidence type="ECO:0000313" key="5">
    <source>
        <dbReference type="EMBL" id="CBF78146.1"/>
    </source>
</evidence>
<sequence length="364" mass="40776">MVGPSLLQLPWVALAYARPKHRQDPNWTYRQAFTNSLLKAFLRNWVALHLKWRLSLKPRSESDRFIQIPPANPALYTGIVIDEKIRPETIGATWYPAPYPSPDSSQTALPEGQHVVLHLHGGSYILGDGRTSSCNFLATTLLEHTPSSYILCPQYRLAGNRNGNFPAQLQDTIASYAYLIHTIGIPASQIIISGDSAGADLALALLRYTIEFDNLSILPAPKCCWLWSPWCDVPPAVDPGRWNHSANYRTDYIPGSFPARGAKLFLKNVDVTKYVERYVSPVLHPFAVPSPVLIITGDREVLFEDHKKLSQGLKELAHKDEQIELFVTRGVPHDVLMIAWIMGFQKEARESAIKAGEFVSRLSN</sequence>
<dbReference type="PANTHER" id="PTHR48081">
    <property type="entry name" value="AB HYDROLASE SUPERFAMILY PROTEIN C4A8.06C"/>
    <property type="match status" value="1"/>
</dbReference>
<evidence type="ECO:0000256" key="2">
    <source>
        <dbReference type="ARBA" id="ARBA00022801"/>
    </source>
</evidence>
<dbReference type="InterPro" id="IPR029058">
    <property type="entry name" value="AB_hydrolase_fold"/>
</dbReference>
<reference evidence="6" key="1">
    <citation type="journal article" date="2005" name="Nature">
        <title>Sequencing of Aspergillus nidulans and comparative analysis with A. fumigatus and A. oryzae.</title>
        <authorList>
            <person name="Galagan J.E."/>
            <person name="Calvo S.E."/>
            <person name="Cuomo C."/>
            <person name="Ma L.J."/>
            <person name="Wortman J.R."/>
            <person name="Batzoglou S."/>
            <person name="Lee S.I."/>
            <person name="Basturkmen M."/>
            <person name="Spevak C.C."/>
            <person name="Clutterbuck J."/>
            <person name="Kapitonov V."/>
            <person name="Jurka J."/>
            <person name="Scazzocchio C."/>
            <person name="Farman M."/>
            <person name="Butler J."/>
            <person name="Purcell S."/>
            <person name="Harris S."/>
            <person name="Braus G.H."/>
            <person name="Draht O."/>
            <person name="Busch S."/>
            <person name="D'Enfert C."/>
            <person name="Bouchier C."/>
            <person name="Goldman G.H."/>
            <person name="Bell-Pedersen D."/>
            <person name="Griffiths-Jones S."/>
            <person name="Doonan J.H."/>
            <person name="Yu J."/>
            <person name="Vienken K."/>
            <person name="Pain A."/>
            <person name="Freitag M."/>
            <person name="Selker E.U."/>
            <person name="Archer D.B."/>
            <person name="Penalva M.A."/>
            <person name="Oakley B.R."/>
            <person name="Momany M."/>
            <person name="Tanaka T."/>
            <person name="Kumagai T."/>
            <person name="Asai K."/>
            <person name="Machida M."/>
            <person name="Nierman W.C."/>
            <person name="Denning D.W."/>
            <person name="Caddick M."/>
            <person name="Hynes M."/>
            <person name="Paoletti M."/>
            <person name="Fischer R."/>
            <person name="Miller B."/>
            <person name="Dyer P."/>
            <person name="Sachs M.S."/>
            <person name="Osmani S.A."/>
            <person name="Birren B.W."/>
        </authorList>
    </citation>
    <scope>NUCLEOTIDE SEQUENCE [LARGE SCALE GENOMIC DNA]</scope>
    <source>
        <strain evidence="6">FGSC A4 / ATCC 38163 / CBS 112.46 / NRRL 194 / M139</strain>
    </source>
</reference>
<dbReference type="Proteomes" id="UP000000560">
    <property type="component" value="Chromosome III"/>
</dbReference>
<dbReference type="OMA" id="PAWGAKQ"/>
<accession>C8VA14</accession>
<dbReference type="AlphaFoldDB" id="C8VA14"/>
<evidence type="ECO:0000313" key="6">
    <source>
        <dbReference type="Proteomes" id="UP000000560"/>
    </source>
</evidence>
<dbReference type="HOGENOM" id="CLU_019364_0_0_1"/>
<gene>
    <name evidence="5" type="ORF">ANIA_11108</name>
</gene>
<dbReference type="eggNOG" id="ENOG502S9ZP">
    <property type="taxonomic scope" value="Eukaryota"/>
</dbReference>
<feature type="active site" evidence="3">
    <location>
        <position position="196"/>
    </location>
</feature>
<organism evidence="5 6">
    <name type="scientific">Emericella nidulans (strain FGSC A4 / ATCC 38163 / CBS 112.46 / NRRL 194 / M139)</name>
    <name type="common">Aspergillus nidulans</name>
    <dbReference type="NCBI Taxonomy" id="227321"/>
    <lineage>
        <taxon>Eukaryota</taxon>
        <taxon>Fungi</taxon>
        <taxon>Dikarya</taxon>
        <taxon>Ascomycota</taxon>
        <taxon>Pezizomycotina</taxon>
        <taxon>Eurotiomycetes</taxon>
        <taxon>Eurotiomycetidae</taxon>
        <taxon>Eurotiales</taxon>
        <taxon>Aspergillaceae</taxon>
        <taxon>Aspergillus</taxon>
        <taxon>Aspergillus subgen. Nidulantes</taxon>
    </lineage>
</organism>
<dbReference type="SUPFAM" id="SSF53474">
    <property type="entry name" value="alpha/beta-Hydrolases"/>
    <property type="match status" value="1"/>
</dbReference>
<protein>
    <recommendedName>
        <fullName evidence="4">Alpha/beta hydrolase fold-3 domain-containing protein</fullName>
    </recommendedName>
</protein>
<dbReference type="InterPro" id="IPR050300">
    <property type="entry name" value="GDXG_lipolytic_enzyme"/>
</dbReference>
<comment type="similarity">
    <text evidence="1">Belongs to the 'GDXG' lipolytic enzyme family.</text>
</comment>
<feature type="domain" description="Alpha/beta hydrolase fold-3" evidence="4">
    <location>
        <begin position="116"/>
        <end position="336"/>
    </location>
</feature>
<evidence type="ECO:0000256" key="3">
    <source>
        <dbReference type="PROSITE-ProRule" id="PRU10038"/>
    </source>
</evidence>
<dbReference type="Pfam" id="PF07859">
    <property type="entry name" value="Abhydrolase_3"/>
    <property type="match status" value="1"/>
</dbReference>
<dbReference type="RefSeq" id="XP_050467804.1">
    <property type="nucleotide sequence ID" value="XM_050611822.1"/>
</dbReference>
<reference evidence="6" key="2">
    <citation type="journal article" date="2009" name="Fungal Genet. Biol.">
        <title>The 2008 update of the Aspergillus nidulans genome annotation: a community effort.</title>
        <authorList>
            <person name="Wortman J.R."/>
            <person name="Gilsenan J.M."/>
            <person name="Joardar V."/>
            <person name="Deegan J."/>
            <person name="Clutterbuck J."/>
            <person name="Andersen M.R."/>
            <person name="Archer D."/>
            <person name="Bencina M."/>
            <person name="Braus G."/>
            <person name="Coutinho P."/>
            <person name="von Dohren H."/>
            <person name="Doonan J."/>
            <person name="Driessen A.J."/>
            <person name="Durek P."/>
            <person name="Espeso E."/>
            <person name="Fekete E."/>
            <person name="Flipphi M."/>
            <person name="Estrada C.G."/>
            <person name="Geysens S."/>
            <person name="Goldman G."/>
            <person name="de Groot P.W."/>
            <person name="Hansen K."/>
            <person name="Harris S.D."/>
            <person name="Heinekamp T."/>
            <person name="Helmstaedt K."/>
            <person name="Henrissat B."/>
            <person name="Hofmann G."/>
            <person name="Homan T."/>
            <person name="Horio T."/>
            <person name="Horiuchi H."/>
            <person name="James S."/>
            <person name="Jones M."/>
            <person name="Karaffa L."/>
            <person name="Karanyi Z."/>
            <person name="Kato M."/>
            <person name="Keller N."/>
            <person name="Kelly D.E."/>
            <person name="Kiel J.A."/>
            <person name="Kim J.M."/>
            <person name="van der Klei I.J."/>
            <person name="Klis F.M."/>
            <person name="Kovalchuk A."/>
            <person name="Krasevec N."/>
            <person name="Kubicek C.P."/>
            <person name="Liu B."/>
            <person name="Maccabe A."/>
            <person name="Meyer V."/>
            <person name="Mirabito P."/>
            <person name="Miskei M."/>
            <person name="Mos M."/>
            <person name="Mullins J."/>
            <person name="Nelson D.R."/>
            <person name="Nielsen J."/>
            <person name="Oakley B.R."/>
            <person name="Osmani S.A."/>
            <person name="Pakula T."/>
            <person name="Paszewski A."/>
            <person name="Paulsen I."/>
            <person name="Pilsyk S."/>
            <person name="Pocsi I."/>
            <person name="Punt P.J."/>
            <person name="Ram A.F."/>
            <person name="Ren Q."/>
            <person name="Robellet X."/>
            <person name="Robson G."/>
            <person name="Seiboth B."/>
            <person name="van Solingen P."/>
            <person name="Specht T."/>
            <person name="Sun J."/>
            <person name="Taheri-Talesh N."/>
            <person name="Takeshita N."/>
            <person name="Ussery D."/>
            <person name="vanKuyk P.A."/>
            <person name="Visser H."/>
            <person name="van de Vondervoort P.J."/>
            <person name="de Vries R.P."/>
            <person name="Walton J."/>
            <person name="Xiang X."/>
            <person name="Xiong Y."/>
            <person name="Zeng A.P."/>
            <person name="Brandt B.W."/>
            <person name="Cornell M.J."/>
            <person name="van den Hondel C.A."/>
            <person name="Visser J."/>
            <person name="Oliver S.G."/>
            <person name="Turner G."/>
        </authorList>
    </citation>
    <scope>GENOME REANNOTATION</scope>
    <source>
        <strain evidence="6">FGSC A4 / ATCC 38163 / CBS 112.46 / NRRL 194 / M139</strain>
    </source>
</reference>
<dbReference type="GeneID" id="74896784"/>
<dbReference type="InParanoid" id="C8VA14"/>
<keyword evidence="2" id="KW-0378">Hydrolase</keyword>
<evidence type="ECO:0000259" key="4">
    <source>
        <dbReference type="Pfam" id="PF07859"/>
    </source>
</evidence>
<proteinExistence type="inferred from homology"/>
<dbReference type="KEGG" id="ani:ANIA_11108"/>
<dbReference type="EMBL" id="BN001303">
    <property type="protein sequence ID" value="CBF78146.1"/>
    <property type="molecule type" value="Genomic_DNA"/>
</dbReference>